<dbReference type="Proteomes" id="UP000265200">
    <property type="component" value="Chromosome 18"/>
</dbReference>
<name>A0A3P9IH70_ORYLA</name>
<reference evidence="2" key="4">
    <citation type="submission" date="2025-09" db="UniProtKB">
        <authorList>
            <consortium name="Ensembl"/>
        </authorList>
    </citation>
    <scope>IDENTIFICATION</scope>
    <source>
        <strain evidence="2">HSOK</strain>
    </source>
</reference>
<keyword evidence="1" id="KW-0175">Coiled coil</keyword>
<dbReference type="Ensembl" id="ENSORLT00015028399.1">
    <property type="protein sequence ID" value="ENSORLP00015019426.1"/>
    <property type="gene ID" value="ENSORLG00015020515.1"/>
</dbReference>
<feature type="coiled-coil region" evidence="1">
    <location>
        <begin position="108"/>
        <end position="135"/>
    </location>
</feature>
<proteinExistence type="predicted"/>
<evidence type="ECO:0000313" key="3">
    <source>
        <dbReference type="Proteomes" id="UP000265200"/>
    </source>
</evidence>
<accession>A0A3P9IH70</accession>
<sequence>LVFGQTRKWRINQLEKEKVTLTASHNQEAELTRLRSSLERGEAQRAELQYQLTVSRRDGERAAELSRDREALAGTRTRTGVNVRVSRQRSKRYACQWDPVMDFKCFCLQEQKEALQESERRIMEVERERQREVELGERRAEELKLLTGREERIRREKEGSDQRVTCLESGLEAERAAHLESKFNCEVIQNQAKIEPSFS</sequence>
<protein>
    <submittedName>
        <fullName evidence="2">Uncharacterized protein</fullName>
    </submittedName>
</protein>
<dbReference type="AlphaFoldDB" id="A0A3P9IH70"/>
<reference key="1">
    <citation type="journal article" date="2007" name="Nature">
        <title>The medaka draft genome and insights into vertebrate genome evolution.</title>
        <authorList>
            <person name="Kasahara M."/>
            <person name="Naruse K."/>
            <person name="Sasaki S."/>
            <person name="Nakatani Y."/>
            <person name="Qu W."/>
            <person name="Ahsan B."/>
            <person name="Yamada T."/>
            <person name="Nagayasu Y."/>
            <person name="Doi K."/>
            <person name="Kasai Y."/>
            <person name="Jindo T."/>
            <person name="Kobayashi D."/>
            <person name="Shimada A."/>
            <person name="Toyoda A."/>
            <person name="Kuroki Y."/>
            <person name="Fujiyama A."/>
            <person name="Sasaki T."/>
            <person name="Shimizu A."/>
            <person name="Asakawa S."/>
            <person name="Shimizu N."/>
            <person name="Hashimoto S."/>
            <person name="Yang J."/>
            <person name="Lee Y."/>
            <person name="Matsushima K."/>
            <person name="Sugano S."/>
            <person name="Sakaizumi M."/>
            <person name="Narita T."/>
            <person name="Ohishi K."/>
            <person name="Haga S."/>
            <person name="Ohta F."/>
            <person name="Nomoto H."/>
            <person name="Nogata K."/>
            <person name="Morishita T."/>
            <person name="Endo T."/>
            <person name="Shin-I T."/>
            <person name="Takeda H."/>
            <person name="Morishita S."/>
            <person name="Kohara Y."/>
        </authorList>
    </citation>
    <scope>NUCLEOTIDE SEQUENCE [LARGE SCALE GENOMIC DNA]</scope>
    <source>
        <strain>Hd-rR</strain>
    </source>
</reference>
<evidence type="ECO:0000256" key="1">
    <source>
        <dbReference type="SAM" id="Coils"/>
    </source>
</evidence>
<evidence type="ECO:0000313" key="2">
    <source>
        <dbReference type="Ensembl" id="ENSORLP00015019426.1"/>
    </source>
</evidence>
<reference evidence="2 3" key="2">
    <citation type="submission" date="2017-04" db="EMBL/GenBank/DDBJ databases">
        <title>CpG methylation of centromeres and impact of large insertions on vertebrate speciation.</title>
        <authorList>
            <person name="Ichikawa K."/>
            <person name="Yoshimura J."/>
            <person name="Morishita S."/>
        </authorList>
    </citation>
    <scope>NUCLEOTIDE SEQUENCE</scope>
    <source>
        <strain evidence="2 3">HSOK</strain>
    </source>
</reference>
<dbReference type="PANTHER" id="PTHR37476:SF1">
    <property type="entry name" value="COILED-COIL DOMAIN-CONTAINING PROTEIN 171"/>
    <property type="match status" value="1"/>
</dbReference>
<organism evidence="2 3">
    <name type="scientific">Oryzias latipes</name>
    <name type="common">Japanese rice fish</name>
    <name type="synonym">Japanese killifish</name>
    <dbReference type="NCBI Taxonomy" id="8090"/>
    <lineage>
        <taxon>Eukaryota</taxon>
        <taxon>Metazoa</taxon>
        <taxon>Chordata</taxon>
        <taxon>Craniata</taxon>
        <taxon>Vertebrata</taxon>
        <taxon>Euteleostomi</taxon>
        <taxon>Actinopterygii</taxon>
        <taxon>Neopterygii</taxon>
        <taxon>Teleostei</taxon>
        <taxon>Neoteleostei</taxon>
        <taxon>Acanthomorphata</taxon>
        <taxon>Ovalentaria</taxon>
        <taxon>Atherinomorphae</taxon>
        <taxon>Beloniformes</taxon>
        <taxon>Adrianichthyidae</taxon>
        <taxon>Oryziinae</taxon>
        <taxon>Oryzias</taxon>
    </lineage>
</organism>
<dbReference type="PANTHER" id="PTHR37476">
    <property type="entry name" value="COILED-COIL DOMAIN-CONTAINING PROTEIN 171"/>
    <property type="match status" value="1"/>
</dbReference>
<reference evidence="2" key="3">
    <citation type="submission" date="2025-08" db="UniProtKB">
        <authorList>
            <consortium name="Ensembl"/>
        </authorList>
    </citation>
    <scope>IDENTIFICATION</scope>
    <source>
        <strain evidence="2">HSOK</strain>
    </source>
</reference>